<comment type="caution">
    <text evidence="2">The sequence shown here is derived from an EMBL/GenBank/DDBJ whole genome shotgun (WGS) entry which is preliminary data.</text>
</comment>
<sequence>MLRSVVAILTIGSAPSSGDRVRRRPIRLAFAALISAELRSRPERTAPGWNATAVMVSGVRRLISEAWTTLASLEALYERARAPVRCSTPGRACGVRAAAGDVRDRCPRPRHLLAGRRLREAPDDVRTRRSPPPSRHCRRSRRCRRYDAATEGPSRAGHCVSSQ</sequence>
<feature type="region of interest" description="Disordered" evidence="1">
    <location>
        <begin position="115"/>
        <end position="142"/>
    </location>
</feature>
<accession>A0A4D4K2B4</accession>
<organism evidence="2 3">
    <name type="scientific">Streptomyces antimycoticus</name>
    <dbReference type="NCBI Taxonomy" id="68175"/>
    <lineage>
        <taxon>Bacteria</taxon>
        <taxon>Bacillati</taxon>
        <taxon>Actinomycetota</taxon>
        <taxon>Actinomycetes</taxon>
        <taxon>Kitasatosporales</taxon>
        <taxon>Streptomycetaceae</taxon>
        <taxon>Streptomyces</taxon>
        <taxon>Streptomyces violaceusniger group</taxon>
    </lineage>
</organism>
<evidence type="ECO:0000313" key="2">
    <source>
        <dbReference type="EMBL" id="GDY40417.1"/>
    </source>
</evidence>
<proteinExistence type="predicted"/>
<evidence type="ECO:0000313" key="3">
    <source>
        <dbReference type="Proteomes" id="UP000299290"/>
    </source>
</evidence>
<name>A0A4D4K2B4_9ACTN</name>
<dbReference type="EMBL" id="BJHV01000001">
    <property type="protein sequence ID" value="GDY40417.1"/>
    <property type="molecule type" value="Genomic_DNA"/>
</dbReference>
<protein>
    <submittedName>
        <fullName evidence="2">Uncharacterized protein</fullName>
    </submittedName>
</protein>
<dbReference type="AlphaFoldDB" id="A0A4D4K2B4"/>
<gene>
    <name evidence="2" type="ORF">SANT12839_012990</name>
</gene>
<evidence type="ECO:0000256" key="1">
    <source>
        <dbReference type="SAM" id="MobiDB-lite"/>
    </source>
</evidence>
<feature type="compositionally biased region" description="Basic and acidic residues" evidence="1">
    <location>
        <begin position="117"/>
        <end position="127"/>
    </location>
</feature>
<dbReference type="Proteomes" id="UP000299290">
    <property type="component" value="Unassembled WGS sequence"/>
</dbReference>
<reference evidence="2 3" key="1">
    <citation type="journal article" date="2020" name="Int. J. Syst. Evol. Microbiol.">
        <title>Reclassification of Streptomyces castelarensis and Streptomyces sporoclivatus as later heterotypic synonyms of Streptomyces antimycoticus.</title>
        <authorList>
            <person name="Komaki H."/>
            <person name="Tamura T."/>
        </authorList>
    </citation>
    <scope>NUCLEOTIDE SEQUENCE [LARGE SCALE GENOMIC DNA]</scope>
    <source>
        <strain evidence="2 3">NBRC 12839</strain>
    </source>
</reference>
<keyword evidence="3" id="KW-1185">Reference proteome</keyword>